<sequence length="158" mass="17793">MQKITPFLWFDGKAEEAAIFYTSIFKNSKIKNIARYGDAGPGPKGTVMSTTFELEGQDFIALNGGPHFTFTPAISFFVSCETQQEVDDLWEKLSLGGEKNNCGWLRDKYGVSWQIIPTALGQMLHDKDAKKSNRVMKAMLQMKKIDIKTLQQAYEQGV</sequence>
<protein>
    <submittedName>
        <fullName evidence="2">VOC family protein</fullName>
    </submittedName>
</protein>
<dbReference type="PIRSF" id="PIRSF021700">
    <property type="entry name" value="3_dmu_93_MTrfase"/>
    <property type="match status" value="1"/>
</dbReference>
<reference evidence="2 3" key="1">
    <citation type="journal article" date="2019" name="Nat. Microbiol.">
        <title>Mediterranean grassland soil C-N compound turnover is dependent on rainfall and depth, and is mediated by genomically divergent microorganisms.</title>
        <authorList>
            <person name="Diamond S."/>
            <person name="Andeer P.F."/>
            <person name="Li Z."/>
            <person name="Crits-Christoph A."/>
            <person name="Burstein D."/>
            <person name="Anantharaman K."/>
            <person name="Lane K.R."/>
            <person name="Thomas B.C."/>
            <person name="Pan C."/>
            <person name="Northen T.R."/>
            <person name="Banfield J.F."/>
        </authorList>
    </citation>
    <scope>NUCLEOTIDE SEQUENCE [LARGE SCALE GENOMIC DNA]</scope>
    <source>
        <strain evidence="2">NP_7</strain>
    </source>
</reference>
<accession>A0A537JBV8</accession>
<name>A0A537JBV8_9BACT</name>
<dbReference type="AlphaFoldDB" id="A0A537JBV8"/>
<dbReference type="CDD" id="cd06588">
    <property type="entry name" value="PhnB_like"/>
    <property type="match status" value="1"/>
</dbReference>
<dbReference type="Proteomes" id="UP000320048">
    <property type="component" value="Unassembled WGS sequence"/>
</dbReference>
<dbReference type="PANTHER" id="PTHR33990">
    <property type="entry name" value="PROTEIN YJDN-RELATED"/>
    <property type="match status" value="1"/>
</dbReference>
<feature type="domain" description="PhnB-like" evidence="1">
    <location>
        <begin position="2"/>
        <end position="116"/>
    </location>
</feature>
<comment type="caution">
    <text evidence="2">The sequence shown here is derived from an EMBL/GenBank/DDBJ whole genome shotgun (WGS) entry which is preliminary data.</text>
</comment>
<dbReference type="SUPFAM" id="SSF54593">
    <property type="entry name" value="Glyoxalase/Bleomycin resistance protein/Dihydroxybiphenyl dioxygenase"/>
    <property type="match status" value="1"/>
</dbReference>
<dbReference type="InterPro" id="IPR028973">
    <property type="entry name" value="PhnB-like"/>
</dbReference>
<evidence type="ECO:0000259" key="1">
    <source>
        <dbReference type="Pfam" id="PF06983"/>
    </source>
</evidence>
<organism evidence="2 3">
    <name type="scientific">Candidatus Segetimicrobium genomatis</name>
    <dbReference type="NCBI Taxonomy" id="2569760"/>
    <lineage>
        <taxon>Bacteria</taxon>
        <taxon>Bacillati</taxon>
        <taxon>Candidatus Sysuimicrobiota</taxon>
        <taxon>Candidatus Sysuimicrobiia</taxon>
        <taxon>Candidatus Sysuimicrobiales</taxon>
        <taxon>Candidatus Segetimicrobiaceae</taxon>
        <taxon>Candidatus Segetimicrobium</taxon>
    </lineage>
</organism>
<evidence type="ECO:0000313" key="3">
    <source>
        <dbReference type="Proteomes" id="UP000320048"/>
    </source>
</evidence>
<dbReference type="InterPro" id="IPR029068">
    <property type="entry name" value="Glyas_Bleomycin-R_OHBP_Dase"/>
</dbReference>
<dbReference type="PANTHER" id="PTHR33990:SF4">
    <property type="entry name" value="PHNB-LIKE DOMAIN-CONTAINING PROTEIN"/>
    <property type="match status" value="1"/>
</dbReference>
<dbReference type="Pfam" id="PF06983">
    <property type="entry name" value="3-dmu-9_3-mt"/>
    <property type="match status" value="1"/>
</dbReference>
<proteinExistence type="predicted"/>
<evidence type="ECO:0000313" key="2">
    <source>
        <dbReference type="EMBL" id="TMI81024.1"/>
    </source>
</evidence>
<dbReference type="InterPro" id="IPR009725">
    <property type="entry name" value="3_dmu_93_MTrfase"/>
</dbReference>
<dbReference type="Gene3D" id="3.10.180.10">
    <property type="entry name" value="2,3-Dihydroxybiphenyl 1,2-Dioxygenase, domain 1"/>
    <property type="match status" value="1"/>
</dbReference>
<gene>
    <name evidence="2" type="ORF">E6H04_07575</name>
</gene>
<dbReference type="EMBL" id="VBAO01000188">
    <property type="protein sequence ID" value="TMI81024.1"/>
    <property type="molecule type" value="Genomic_DNA"/>
</dbReference>